<dbReference type="Proteomes" id="UP000267208">
    <property type="component" value="Chromosome"/>
</dbReference>
<dbReference type="EMBL" id="CP031933">
    <property type="protein sequence ID" value="AYE38469.1"/>
    <property type="molecule type" value="Genomic_DNA"/>
</dbReference>
<dbReference type="InterPro" id="IPR046717">
    <property type="entry name" value="DUF6609"/>
</dbReference>
<name>A0A386PUA2_9LACO</name>
<reference evidence="3" key="1">
    <citation type="submission" date="2018-08" db="EMBL/GenBank/DDBJ databases">
        <title>Genome of Lactobacillus sp. HBUAS52074.</title>
        <authorList>
            <person name="Guo Z."/>
            <person name="Zhang Z.D."/>
        </authorList>
    </citation>
    <scope>NUCLEOTIDE SEQUENCE [LARGE SCALE GENOMIC DNA]</scope>
    <source>
        <strain evidence="3">HBUAS52074</strain>
    </source>
</reference>
<evidence type="ECO:0000256" key="1">
    <source>
        <dbReference type="SAM" id="Phobius"/>
    </source>
</evidence>
<evidence type="ECO:0000313" key="3">
    <source>
        <dbReference type="Proteomes" id="UP000267208"/>
    </source>
</evidence>
<evidence type="ECO:0008006" key="4">
    <source>
        <dbReference type="Google" id="ProtNLM"/>
    </source>
</evidence>
<dbReference type="OrthoDB" id="9782120at2"/>
<feature type="transmembrane region" description="Helical" evidence="1">
    <location>
        <begin position="36"/>
        <end position="54"/>
    </location>
</feature>
<evidence type="ECO:0000313" key="2">
    <source>
        <dbReference type="EMBL" id="AYE38469.1"/>
    </source>
</evidence>
<sequence>MKEETYKYPRQFIVGVWLITVGIAMMTLVIKLPNGIPNAAYFGVIYALGMFWQLNSRTRKRFSVGSGTIRQKKWANRSIVILMALVFLSFLPAQMMHLSGMQAVYVTWVMILIGVGLHFFAFIPVHGKIIGILGLVIVLNGLFGLFVRLPLDMIFSSDGLIKIIFGLVYLKVSPINF</sequence>
<keyword evidence="1" id="KW-0472">Membrane</keyword>
<proteinExistence type="predicted"/>
<dbReference type="AlphaFoldDB" id="A0A386PUA2"/>
<feature type="transmembrane region" description="Helical" evidence="1">
    <location>
        <begin position="129"/>
        <end position="147"/>
    </location>
</feature>
<keyword evidence="3" id="KW-1185">Reference proteome</keyword>
<protein>
    <recommendedName>
        <fullName evidence="4">DUF308 domain-containing protein</fullName>
    </recommendedName>
</protein>
<accession>A0A386PUA2</accession>
<dbReference type="KEGG" id="lzh:D1B17_07390"/>
<feature type="transmembrane region" description="Helical" evidence="1">
    <location>
        <begin position="74"/>
        <end position="91"/>
    </location>
</feature>
<keyword evidence="1" id="KW-1133">Transmembrane helix</keyword>
<dbReference type="RefSeq" id="WP_120142716.1">
    <property type="nucleotide sequence ID" value="NZ_CP031933.2"/>
</dbReference>
<feature type="transmembrane region" description="Helical" evidence="1">
    <location>
        <begin position="103"/>
        <end position="122"/>
    </location>
</feature>
<feature type="transmembrane region" description="Helical" evidence="1">
    <location>
        <begin position="12"/>
        <end position="30"/>
    </location>
</feature>
<organism evidence="2 3">
    <name type="scientific">Companilactobacillus zhachilii</name>
    <dbReference type="NCBI Taxonomy" id="2304606"/>
    <lineage>
        <taxon>Bacteria</taxon>
        <taxon>Bacillati</taxon>
        <taxon>Bacillota</taxon>
        <taxon>Bacilli</taxon>
        <taxon>Lactobacillales</taxon>
        <taxon>Lactobacillaceae</taxon>
        <taxon>Companilactobacillus</taxon>
    </lineage>
</organism>
<dbReference type="Pfam" id="PF20313">
    <property type="entry name" value="DUF6609"/>
    <property type="match status" value="1"/>
</dbReference>
<keyword evidence="1" id="KW-0812">Transmembrane</keyword>
<gene>
    <name evidence="2" type="ORF">D1B17_07390</name>
</gene>